<evidence type="ECO:0000313" key="1">
    <source>
        <dbReference type="EMBL" id="EKD44591.1"/>
    </source>
</evidence>
<comment type="caution">
    <text evidence="1">The sequence shown here is derived from an EMBL/GenBank/DDBJ whole genome shotgun (WGS) entry which is preliminary data.</text>
</comment>
<dbReference type="AlphaFoldDB" id="K1Z5V4"/>
<gene>
    <name evidence="1" type="ORF">ACD_71C00086G0002</name>
</gene>
<name>K1Z5V4_9BACT</name>
<accession>K1Z5V4</accession>
<sequence>ALSGVLSCFFDFFLTFSHFLYDRNASREIYPFISLHMAQLTPTEGTVTVNPLVCDFLVQDIWNEFKNCACGYDDMIFDMLFKKTWNSYGSSLHNRWLSEYQDGYREVVKTLIKAQFVEQTNSRALGDKISNITQSTLDGEENKKHWTDEDIAWIRKSFKCSRADAINMLNGAYHHEMDNIFATAAADDY</sequence>
<dbReference type="EMBL" id="AMFJ01028817">
    <property type="protein sequence ID" value="EKD44591.1"/>
    <property type="molecule type" value="Genomic_DNA"/>
</dbReference>
<proteinExistence type="predicted"/>
<organism evidence="1">
    <name type="scientific">uncultured bacterium</name>
    <name type="common">gcode 4</name>
    <dbReference type="NCBI Taxonomy" id="1234023"/>
    <lineage>
        <taxon>Bacteria</taxon>
        <taxon>environmental samples</taxon>
    </lineage>
</organism>
<feature type="non-terminal residue" evidence="1">
    <location>
        <position position="1"/>
    </location>
</feature>
<protein>
    <submittedName>
        <fullName evidence="1">Uncharacterized protein</fullName>
    </submittedName>
</protein>
<reference evidence="1" key="1">
    <citation type="journal article" date="2012" name="Science">
        <title>Fermentation, hydrogen, and sulfur metabolism in multiple uncultivated bacterial phyla.</title>
        <authorList>
            <person name="Wrighton K.C."/>
            <person name="Thomas B.C."/>
            <person name="Sharon I."/>
            <person name="Miller C.S."/>
            <person name="Castelle C.J."/>
            <person name="VerBerkmoes N.C."/>
            <person name="Wilkins M.J."/>
            <person name="Hettich R.L."/>
            <person name="Lipton M.S."/>
            <person name="Williams K.H."/>
            <person name="Long P.E."/>
            <person name="Banfield J.F."/>
        </authorList>
    </citation>
    <scope>NUCLEOTIDE SEQUENCE [LARGE SCALE GENOMIC DNA]</scope>
</reference>